<comment type="caution">
    <text evidence="2">Lacks conserved residue(s) required for the propagation of feature annotation.</text>
</comment>
<evidence type="ECO:0000313" key="4">
    <source>
        <dbReference type="EMBL" id="KAL2466581.1"/>
    </source>
</evidence>
<name>A0ABD1PRN2_9LAMI</name>
<keyword evidence="1" id="KW-0505">Motor protein</keyword>
<dbReference type="InterPro" id="IPR001752">
    <property type="entry name" value="Kinesin_motor_dom"/>
</dbReference>
<gene>
    <name evidence="4" type="ORF">Adt_42432</name>
</gene>
<dbReference type="EMBL" id="JBFOLK010000013">
    <property type="protein sequence ID" value="KAL2466581.1"/>
    <property type="molecule type" value="Genomic_DNA"/>
</dbReference>
<dbReference type="Gene3D" id="3.40.850.10">
    <property type="entry name" value="Kinesin motor domain"/>
    <property type="match status" value="1"/>
</dbReference>
<feature type="domain" description="Kinesin motor" evidence="3">
    <location>
        <begin position="1"/>
        <end position="28"/>
    </location>
</feature>
<sequence length="155" mass="17771">MFVHISPKPDAVGETTSTLKFAERVATVELGAACVNKDSSNVKELKEEVRILIFAFNDNKFYNIYTGSSKKQFQISIFQKDIALHENEYFCPLKNCCDARRHFCVIPARILVLDISSTHWKHFYWPIYYPTKSALVLQFGGSGTRIRAEEDEETP</sequence>
<dbReference type="InterPro" id="IPR027640">
    <property type="entry name" value="Kinesin-like_fam"/>
</dbReference>
<protein>
    <submittedName>
        <fullName evidence="4">P-loop nucleoside triphosphate hydrolase superfamily protein with CH (Calponin-like proteiny) domain</fullName>
    </submittedName>
</protein>
<reference evidence="5" key="1">
    <citation type="submission" date="2024-07" db="EMBL/GenBank/DDBJ databases">
        <title>Two chromosome-level genome assemblies of Korean endemic species Abeliophyllum distichum and Forsythia ovata (Oleaceae).</title>
        <authorList>
            <person name="Jang H."/>
        </authorList>
    </citation>
    <scope>NUCLEOTIDE SEQUENCE [LARGE SCALE GENOMIC DNA]</scope>
</reference>
<comment type="similarity">
    <text evidence="2">Belongs to the TRAFAC class myosin-kinesin ATPase superfamily. Kinesin family.</text>
</comment>
<keyword evidence="5" id="KW-1185">Reference proteome</keyword>
<evidence type="ECO:0000256" key="1">
    <source>
        <dbReference type="ARBA" id="ARBA00023175"/>
    </source>
</evidence>
<dbReference type="PANTHER" id="PTHR47972:SF39">
    <property type="entry name" value="KINESIN-LIKE PROTEIN KIN-14I"/>
    <property type="match status" value="1"/>
</dbReference>
<dbReference type="InterPro" id="IPR036961">
    <property type="entry name" value="Kinesin_motor_dom_sf"/>
</dbReference>
<accession>A0ABD1PRN2</accession>
<evidence type="ECO:0000259" key="3">
    <source>
        <dbReference type="PROSITE" id="PS50067"/>
    </source>
</evidence>
<dbReference type="Proteomes" id="UP001604336">
    <property type="component" value="Unassembled WGS sequence"/>
</dbReference>
<evidence type="ECO:0000313" key="5">
    <source>
        <dbReference type="Proteomes" id="UP001604336"/>
    </source>
</evidence>
<comment type="caution">
    <text evidence="4">The sequence shown here is derived from an EMBL/GenBank/DDBJ whole genome shotgun (WGS) entry which is preliminary data.</text>
</comment>
<dbReference type="AlphaFoldDB" id="A0ABD1PRN2"/>
<dbReference type="PROSITE" id="PS50067">
    <property type="entry name" value="KINESIN_MOTOR_2"/>
    <property type="match status" value="1"/>
</dbReference>
<dbReference type="PANTHER" id="PTHR47972">
    <property type="entry name" value="KINESIN-LIKE PROTEIN KLP-3"/>
    <property type="match status" value="1"/>
</dbReference>
<organism evidence="4 5">
    <name type="scientific">Abeliophyllum distichum</name>
    <dbReference type="NCBI Taxonomy" id="126358"/>
    <lineage>
        <taxon>Eukaryota</taxon>
        <taxon>Viridiplantae</taxon>
        <taxon>Streptophyta</taxon>
        <taxon>Embryophyta</taxon>
        <taxon>Tracheophyta</taxon>
        <taxon>Spermatophyta</taxon>
        <taxon>Magnoliopsida</taxon>
        <taxon>eudicotyledons</taxon>
        <taxon>Gunneridae</taxon>
        <taxon>Pentapetalae</taxon>
        <taxon>asterids</taxon>
        <taxon>lamiids</taxon>
        <taxon>Lamiales</taxon>
        <taxon>Oleaceae</taxon>
        <taxon>Forsythieae</taxon>
        <taxon>Abeliophyllum</taxon>
    </lineage>
</organism>
<proteinExistence type="inferred from homology"/>
<evidence type="ECO:0000256" key="2">
    <source>
        <dbReference type="PROSITE-ProRule" id="PRU00283"/>
    </source>
</evidence>